<comment type="caution">
    <text evidence="2">The sequence shown here is derived from an EMBL/GenBank/DDBJ whole genome shotgun (WGS) entry which is preliminary data.</text>
</comment>
<dbReference type="Proteomes" id="UP001286456">
    <property type="component" value="Unassembled WGS sequence"/>
</dbReference>
<feature type="compositionally biased region" description="Basic residues" evidence="1">
    <location>
        <begin position="164"/>
        <end position="173"/>
    </location>
</feature>
<proteinExistence type="predicted"/>
<reference evidence="2" key="1">
    <citation type="journal article" date="2023" name="Mol. Phylogenet. Evol.">
        <title>Genome-scale phylogeny and comparative genomics of the fungal order Sordariales.</title>
        <authorList>
            <person name="Hensen N."/>
            <person name="Bonometti L."/>
            <person name="Westerberg I."/>
            <person name="Brannstrom I.O."/>
            <person name="Guillou S."/>
            <person name="Cros-Aarteil S."/>
            <person name="Calhoun S."/>
            <person name="Haridas S."/>
            <person name="Kuo A."/>
            <person name="Mondo S."/>
            <person name="Pangilinan J."/>
            <person name="Riley R."/>
            <person name="LaButti K."/>
            <person name="Andreopoulos B."/>
            <person name="Lipzen A."/>
            <person name="Chen C."/>
            <person name="Yan M."/>
            <person name="Daum C."/>
            <person name="Ng V."/>
            <person name="Clum A."/>
            <person name="Steindorff A."/>
            <person name="Ohm R.A."/>
            <person name="Martin F."/>
            <person name="Silar P."/>
            <person name="Natvig D.O."/>
            <person name="Lalanne C."/>
            <person name="Gautier V."/>
            <person name="Ament-Velasquez S.L."/>
            <person name="Kruys A."/>
            <person name="Hutchinson M.I."/>
            <person name="Powell A.J."/>
            <person name="Barry K."/>
            <person name="Miller A.N."/>
            <person name="Grigoriev I.V."/>
            <person name="Debuchy R."/>
            <person name="Gladieux P."/>
            <person name="Hiltunen Thoren M."/>
            <person name="Johannesson H."/>
        </authorList>
    </citation>
    <scope>NUCLEOTIDE SEQUENCE</scope>
    <source>
        <strain evidence="2">SMH4131-1</strain>
    </source>
</reference>
<organism evidence="2 3">
    <name type="scientific">Cercophora scortea</name>
    <dbReference type="NCBI Taxonomy" id="314031"/>
    <lineage>
        <taxon>Eukaryota</taxon>
        <taxon>Fungi</taxon>
        <taxon>Dikarya</taxon>
        <taxon>Ascomycota</taxon>
        <taxon>Pezizomycotina</taxon>
        <taxon>Sordariomycetes</taxon>
        <taxon>Sordariomycetidae</taxon>
        <taxon>Sordariales</taxon>
        <taxon>Lasiosphaeriaceae</taxon>
        <taxon>Cercophora</taxon>
    </lineage>
</organism>
<evidence type="ECO:0000256" key="1">
    <source>
        <dbReference type="SAM" id="MobiDB-lite"/>
    </source>
</evidence>
<accession>A0AAE0IER0</accession>
<evidence type="ECO:0000313" key="3">
    <source>
        <dbReference type="Proteomes" id="UP001286456"/>
    </source>
</evidence>
<sequence length="192" mass="21268">MDHTMQSSVPVQALPPPPPSYIKVDSPFSPRSRQCCQCNRPSRHQSQCEEDECAHTLCHGCPSQDARGNQVIPHSFPVSWTCSTCGSAHSVLEILTGYVDCKCQSPTLQAVYDQFGGIFLYWRDDPAVHDLTDPVKVREAAWRVWTAGSEPWLPDVVEAEQKAAKGHARRRRPSQSSMSSEDSLDAKLATMG</sequence>
<feature type="region of interest" description="Disordered" evidence="1">
    <location>
        <begin position="1"/>
        <end position="20"/>
    </location>
</feature>
<dbReference type="EMBL" id="JAUEPO010000004">
    <property type="protein sequence ID" value="KAK3323848.1"/>
    <property type="molecule type" value="Genomic_DNA"/>
</dbReference>
<gene>
    <name evidence="2" type="ORF">B0T19DRAFT_402136</name>
</gene>
<keyword evidence="3" id="KW-1185">Reference proteome</keyword>
<reference evidence="2" key="2">
    <citation type="submission" date="2023-06" db="EMBL/GenBank/DDBJ databases">
        <authorList>
            <consortium name="Lawrence Berkeley National Laboratory"/>
            <person name="Haridas S."/>
            <person name="Hensen N."/>
            <person name="Bonometti L."/>
            <person name="Westerberg I."/>
            <person name="Brannstrom I.O."/>
            <person name="Guillou S."/>
            <person name="Cros-Aarteil S."/>
            <person name="Calhoun S."/>
            <person name="Kuo A."/>
            <person name="Mondo S."/>
            <person name="Pangilinan J."/>
            <person name="Riley R."/>
            <person name="Labutti K."/>
            <person name="Andreopoulos B."/>
            <person name="Lipzen A."/>
            <person name="Chen C."/>
            <person name="Yanf M."/>
            <person name="Daum C."/>
            <person name="Ng V."/>
            <person name="Clum A."/>
            <person name="Steindorff A."/>
            <person name="Ohm R."/>
            <person name="Martin F."/>
            <person name="Silar P."/>
            <person name="Natvig D."/>
            <person name="Lalanne C."/>
            <person name="Gautier V."/>
            <person name="Ament-Velasquez S.L."/>
            <person name="Kruys A."/>
            <person name="Hutchinson M.I."/>
            <person name="Powell A.J."/>
            <person name="Barry K."/>
            <person name="Miller A.N."/>
            <person name="Grigoriev I.V."/>
            <person name="Debuchy R."/>
            <person name="Gladieux P."/>
            <person name="Thoren M.H."/>
            <person name="Johannesson H."/>
        </authorList>
    </citation>
    <scope>NUCLEOTIDE SEQUENCE</scope>
    <source>
        <strain evidence="2">SMH4131-1</strain>
    </source>
</reference>
<protein>
    <submittedName>
        <fullName evidence="2">Uncharacterized protein</fullName>
    </submittedName>
</protein>
<name>A0AAE0IER0_9PEZI</name>
<evidence type="ECO:0000313" key="2">
    <source>
        <dbReference type="EMBL" id="KAK3323848.1"/>
    </source>
</evidence>
<feature type="compositionally biased region" description="Polar residues" evidence="1">
    <location>
        <begin position="1"/>
        <end position="10"/>
    </location>
</feature>
<feature type="region of interest" description="Disordered" evidence="1">
    <location>
        <begin position="160"/>
        <end position="192"/>
    </location>
</feature>
<dbReference type="AlphaFoldDB" id="A0AAE0IER0"/>